<evidence type="ECO:0000256" key="1">
    <source>
        <dbReference type="RuleBase" id="RU362001"/>
    </source>
</evidence>
<dbReference type="Gene3D" id="1.10.287.1060">
    <property type="entry name" value="ESAT-6-like"/>
    <property type="match status" value="1"/>
</dbReference>
<comment type="similarity">
    <text evidence="1">Belongs to the WXG100 family.</text>
</comment>
<dbReference type="InterPro" id="IPR010310">
    <property type="entry name" value="T7SS_ESAT-6-like"/>
</dbReference>
<dbReference type="SUPFAM" id="SSF140453">
    <property type="entry name" value="EsxAB dimer-like"/>
    <property type="match status" value="1"/>
</dbReference>
<evidence type="ECO:0000313" key="4">
    <source>
        <dbReference type="Proteomes" id="UP000447833"/>
    </source>
</evidence>
<dbReference type="InterPro" id="IPR036689">
    <property type="entry name" value="ESAT-6-like_sf"/>
</dbReference>
<name>A0A845F3Q8_9BACL</name>
<dbReference type="AlphaFoldDB" id="A0A845F3Q8"/>
<gene>
    <name evidence="3" type="ORF">GLW07_20180</name>
</gene>
<proteinExistence type="inferred from homology"/>
<accession>A0A845F3Q8</accession>
<evidence type="ECO:0000313" key="3">
    <source>
        <dbReference type="EMBL" id="MYL65682.1"/>
    </source>
</evidence>
<organism evidence="3 4">
    <name type="scientific">Guptibacillus hwajinpoensis</name>
    <dbReference type="NCBI Taxonomy" id="208199"/>
    <lineage>
        <taxon>Bacteria</taxon>
        <taxon>Bacillati</taxon>
        <taxon>Bacillota</taxon>
        <taxon>Bacilli</taxon>
        <taxon>Bacillales</taxon>
        <taxon>Guptibacillaceae</taxon>
        <taxon>Guptibacillus</taxon>
    </lineage>
</organism>
<dbReference type="Proteomes" id="UP000447833">
    <property type="component" value="Unassembled WGS sequence"/>
</dbReference>
<reference evidence="3 4" key="1">
    <citation type="submission" date="2019-11" db="EMBL/GenBank/DDBJ databases">
        <title>Genome sequences of 17 halophilic strains isolated from different environments.</title>
        <authorList>
            <person name="Furrow R.E."/>
        </authorList>
    </citation>
    <scope>NUCLEOTIDE SEQUENCE [LARGE SCALE GENOMIC DNA]</scope>
    <source>
        <strain evidence="3 4">22506_14_FS</strain>
    </source>
</reference>
<dbReference type="Pfam" id="PF06013">
    <property type="entry name" value="WXG100"/>
    <property type="match status" value="1"/>
</dbReference>
<evidence type="ECO:0000256" key="2">
    <source>
        <dbReference type="SAM" id="MobiDB-lite"/>
    </source>
</evidence>
<sequence length="97" mass="11015">MAGQIRVTPEELESMSHRYSAESDKVGEQVNSLNDIMGQLKAMWEGESSRAFEEQYEALKPSFYQMQQLLEEVSTQLKSTARSLDEADNQIANQIRG</sequence>
<comment type="caution">
    <text evidence="3">The sequence shown here is derived from an EMBL/GenBank/DDBJ whole genome shotgun (WGS) entry which is preliminary data.</text>
</comment>
<dbReference type="EMBL" id="WMEY01000009">
    <property type="protein sequence ID" value="MYL65682.1"/>
    <property type="molecule type" value="Genomic_DNA"/>
</dbReference>
<protein>
    <recommendedName>
        <fullName evidence="1">ESAT-6-like protein</fullName>
    </recommendedName>
</protein>
<dbReference type="NCBIfam" id="TIGR03930">
    <property type="entry name" value="WXG100_ESAT6"/>
    <property type="match status" value="1"/>
</dbReference>
<feature type="region of interest" description="Disordered" evidence="2">
    <location>
        <begin position="1"/>
        <end position="26"/>
    </location>
</feature>
<dbReference type="RefSeq" id="WP_098444684.1">
    <property type="nucleotide sequence ID" value="NZ_WMEY01000009.1"/>
</dbReference>
<feature type="compositionally biased region" description="Basic and acidic residues" evidence="2">
    <location>
        <begin position="14"/>
        <end position="26"/>
    </location>
</feature>